<proteinExistence type="predicted"/>
<keyword evidence="4" id="KW-1185">Reference proteome</keyword>
<dbReference type="Gene3D" id="3.40.50.10330">
    <property type="entry name" value="Probable inorganic polyphosphate/atp-NAD kinase, domain 1"/>
    <property type="match status" value="1"/>
</dbReference>
<reference evidence="3 4" key="1">
    <citation type="journal article" date="2018" name="IMA Fungus">
        <title>IMA Genome-F 10: Nine draft genome sequences of Claviceps purpurea s.lat., including C. arundinis, C. humidiphila, and C. cf. spartinae, pseudomolecules for the pitch canker pathogen Fusarium circinatum, draft genome of Davidsoniella eucalypti, Grosmannia galeiformis, Quambalaria eucalypti, and Teratosphaeria destructans.</title>
        <authorList>
            <person name="Wingfield B.D."/>
            <person name="Liu M."/>
            <person name="Nguyen H.D."/>
            <person name="Lane F.A."/>
            <person name="Morgan S.W."/>
            <person name="De Vos L."/>
            <person name="Wilken P.M."/>
            <person name="Duong T.A."/>
            <person name="Aylward J."/>
            <person name="Coetzee M.P."/>
            <person name="Dadej K."/>
            <person name="De Beer Z.W."/>
            <person name="Findlay W."/>
            <person name="Havenga M."/>
            <person name="Kolarik M."/>
            <person name="Menzies J.G."/>
            <person name="Naidoo K."/>
            <person name="Pochopski O."/>
            <person name="Shoukouhi P."/>
            <person name="Santana Q.C."/>
            <person name="Seifert K.A."/>
            <person name="Soal N."/>
            <person name="Steenkamp E.T."/>
            <person name="Tatham C.T."/>
            <person name="van der Nest M.A."/>
            <person name="Wingfield M.J."/>
        </authorList>
    </citation>
    <scope>NUCLEOTIDE SEQUENCE [LARGE SCALE GENOMIC DNA]</scope>
    <source>
        <strain evidence="3">CMW44962</strain>
    </source>
</reference>
<feature type="compositionally biased region" description="Basic and acidic residues" evidence="1">
    <location>
        <begin position="552"/>
        <end position="563"/>
    </location>
</feature>
<dbReference type="Gene3D" id="2.60.200.40">
    <property type="match status" value="1"/>
</dbReference>
<evidence type="ECO:0000313" key="4">
    <source>
        <dbReference type="Proteomes" id="UP001138500"/>
    </source>
</evidence>
<sequence>MSSPSTSHGTVDGRQVSFIYQPGEGGTSKALRWIDESQAETTVDDADVVAALPVQPDSTSECSVLYVVRNDAAEDDKTASPVLLRSCIATNLPEQFLNDYRPSEPVFWGHSHTAGSDDRSRMHVVASTGSGTQQAASVWEWVLKPLLDLLMITQHAHYKLHYTSSEHTITDLTKELFLPEANRGVDQAIILLSGDGGMVDLVDGLTAVERSRNYVKPNVTLLPLGTGNALAHSSGITADNTMGLKTLLQGYSRELPVFRVTFSPGARSLANHGTKELKLREVAGTPVLHGAVVASWGLHSTLVADSDTPEYRKFGAERFQMAGKELLYPADGLPAHAFRGRLSVLRPSMDTKDDWQAIERQTHGYVLATFCSQLEKGFTISPASKPLDGKLRLIHFGPLEGDAAMGIMTAAYQGGKHVENPEVGYEEIEGLRIEFDEDDGRWRRVCIDGKIIRVEEGGWMEVRAGVKGVVNLSASQQQTPQTKSSTMSAPQQGRQSPEPERQADKQVHAPPATDVNNQNQGPGEKAADVSKDQLSGLSSNPKGPLEDAAAAKTEKTDGKGSAA</sequence>
<dbReference type="GO" id="GO:0005737">
    <property type="term" value="C:cytoplasm"/>
    <property type="evidence" value="ECO:0007669"/>
    <property type="project" value="TreeGrafter"/>
</dbReference>
<dbReference type="EMBL" id="RIBY02002356">
    <property type="protein sequence ID" value="KAH9818168.1"/>
    <property type="molecule type" value="Genomic_DNA"/>
</dbReference>
<dbReference type="InterPro" id="IPR001206">
    <property type="entry name" value="Diacylglycerol_kinase_cat_dom"/>
</dbReference>
<dbReference type="PROSITE" id="PS50146">
    <property type="entry name" value="DAGK"/>
    <property type="match status" value="1"/>
</dbReference>
<feature type="compositionally biased region" description="Polar residues" evidence="1">
    <location>
        <begin position="532"/>
        <end position="541"/>
    </location>
</feature>
<dbReference type="GO" id="GO:0001727">
    <property type="term" value="F:lipid kinase activity"/>
    <property type="evidence" value="ECO:0007669"/>
    <property type="project" value="TreeGrafter"/>
</dbReference>
<evidence type="ECO:0000256" key="1">
    <source>
        <dbReference type="SAM" id="MobiDB-lite"/>
    </source>
</evidence>
<evidence type="ECO:0000313" key="3">
    <source>
        <dbReference type="EMBL" id="KAH9818168.1"/>
    </source>
</evidence>
<dbReference type="Pfam" id="PF00781">
    <property type="entry name" value="DAGK_cat"/>
    <property type="match status" value="1"/>
</dbReference>
<organism evidence="3 4">
    <name type="scientific">Teratosphaeria destructans</name>
    <dbReference type="NCBI Taxonomy" id="418781"/>
    <lineage>
        <taxon>Eukaryota</taxon>
        <taxon>Fungi</taxon>
        <taxon>Dikarya</taxon>
        <taxon>Ascomycota</taxon>
        <taxon>Pezizomycotina</taxon>
        <taxon>Dothideomycetes</taxon>
        <taxon>Dothideomycetidae</taxon>
        <taxon>Mycosphaerellales</taxon>
        <taxon>Teratosphaeriaceae</taxon>
        <taxon>Teratosphaeria</taxon>
    </lineage>
</organism>
<dbReference type="GO" id="GO:0016020">
    <property type="term" value="C:membrane"/>
    <property type="evidence" value="ECO:0007669"/>
    <property type="project" value="TreeGrafter"/>
</dbReference>
<feature type="compositionally biased region" description="Low complexity" evidence="1">
    <location>
        <begin position="474"/>
        <end position="488"/>
    </location>
</feature>
<dbReference type="GO" id="GO:0046512">
    <property type="term" value="P:sphingosine biosynthetic process"/>
    <property type="evidence" value="ECO:0007669"/>
    <property type="project" value="TreeGrafter"/>
</dbReference>
<dbReference type="InterPro" id="IPR016064">
    <property type="entry name" value="NAD/diacylglycerol_kinase_sf"/>
</dbReference>
<name>A0A9W7SJV8_9PEZI</name>
<feature type="compositionally biased region" description="Basic and acidic residues" evidence="1">
    <location>
        <begin position="497"/>
        <end position="507"/>
    </location>
</feature>
<accession>A0A9W7SJV8</accession>
<dbReference type="AlphaFoldDB" id="A0A9W7SJV8"/>
<dbReference type="InterPro" id="IPR017438">
    <property type="entry name" value="ATP-NAD_kinase_N"/>
</dbReference>
<protein>
    <submittedName>
        <fullName evidence="3">Sphingosine kinase 1-like</fullName>
    </submittedName>
</protein>
<gene>
    <name evidence="3" type="ORF">Tdes44962_MAKER05362</name>
</gene>
<reference evidence="3 4" key="2">
    <citation type="journal article" date="2021" name="Curr. Genet.">
        <title>Genetic response to nitrogen starvation in the aggressive Eucalyptus foliar pathogen Teratosphaeria destructans.</title>
        <authorList>
            <person name="Havenga M."/>
            <person name="Wingfield B.D."/>
            <person name="Wingfield M.J."/>
            <person name="Dreyer L.L."/>
            <person name="Roets F."/>
            <person name="Aylward J."/>
        </authorList>
    </citation>
    <scope>NUCLEOTIDE SEQUENCE [LARGE SCALE GENOMIC DNA]</scope>
    <source>
        <strain evidence="3">CMW44962</strain>
    </source>
</reference>
<feature type="region of interest" description="Disordered" evidence="1">
    <location>
        <begin position="474"/>
        <end position="563"/>
    </location>
</feature>
<dbReference type="PANTHER" id="PTHR12358:SF108">
    <property type="entry name" value="DAGKC DOMAIN-CONTAINING PROTEIN"/>
    <property type="match status" value="1"/>
</dbReference>
<dbReference type="OrthoDB" id="3853857at2759"/>
<dbReference type="PANTHER" id="PTHR12358">
    <property type="entry name" value="SPHINGOSINE KINASE"/>
    <property type="match status" value="1"/>
</dbReference>
<comment type="caution">
    <text evidence="3">The sequence shown here is derived from an EMBL/GenBank/DDBJ whole genome shotgun (WGS) entry which is preliminary data.</text>
</comment>
<feature type="domain" description="DAGKc" evidence="2">
    <location>
        <begin position="117"/>
        <end position="265"/>
    </location>
</feature>
<dbReference type="InterPro" id="IPR050187">
    <property type="entry name" value="Lipid_Phosphate_FormReg"/>
</dbReference>
<dbReference type="SUPFAM" id="SSF111331">
    <property type="entry name" value="NAD kinase/diacylglycerol kinase-like"/>
    <property type="match status" value="1"/>
</dbReference>
<dbReference type="Proteomes" id="UP001138500">
    <property type="component" value="Unassembled WGS sequence"/>
</dbReference>
<evidence type="ECO:0000259" key="2">
    <source>
        <dbReference type="PROSITE" id="PS50146"/>
    </source>
</evidence>